<evidence type="ECO:0000256" key="1">
    <source>
        <dbReference type="SAM" id="MobiDB-lite"/>
    </source>
</evidence>
<evidence type="ECO:0000256" key="2">
    <source>
        <dbReference type="SAM" id="SignalP"/>
    </source>
</evidence>
<evidence type="ECO:0000313" key="4">
    <source>
        <dbReference type="Proteomes" id="UP001614394"/>
    </source>
</evidence>
<feature type="signal peptide" evidence="2">
    <location>
        <begin position="1"/>
        <end position="23"/>
    </location>
</feature>
<gene>
    <name evidence="3" type="ORF">ACIGXA_27175</name>
</gene>
<sequence>MKKKLVGALSGAALLLALTGCSSDDSNDKLDAWAKTVCDQASAQTKKINDANTAITKVDKNGKPADVKAADSAAFQQISEAYKSLADIVSKAGPPPTDNGEVQHKDTVAQLNQASAAYASVKTKVDGLDTSDQGKFADGLTAASTEADAANKTAETALNTLRKGDVGKAMADQPGCKTGASPSAT</sequence>
<accession>A0ABW8CFS0</accession>
<organism evidence="3 4">
    <name type="scientific">Streptomyces fildesensis</name>
    <dbReference type="NCBI Taxonomy" id="375757"/>
    <lineage>
        <taxon>Bacteria</taxon>
        <taxon>Bacillati</taxon>
        <taxon>Actinomycetota</taxon>
        <taxon>Actinomycetes</taxon>
        <taxon>Kitasatosporales</taxon>
        <taxon>Streptomycetaceae</taxon>
        <taxon>Streptomyces</taxon>
    </lineage>
</organism>
<dbReference type="RefSeq" id="WP_399654173.1">
    <property type="nucleotide sequence ID" value="NZ_JBITYG010000008.1"/>
</dbReference>
<protein>
    <submittedName>
        <fullName evidence="3">Small secreted protein</fullName>
    </submittedName>
</protein>
<evidence type="ECO:0000313" key="3">
    <source>
        <dbReference type="EMBL" id="MFI9104205.1"/>
    </source>
</evidence>
<reference evidence="3 4" key="1">
    <citation type="submission" date="2024-10" db="EMBL/GenBank/DDBJ databases">
        <title>The Natural Products Discovery Center: Release of the First 8490 Sequenced Strains for Exploring Actinobacteria Biosynthetic Diversity.</title>
        <authorList>
            <person name="Kalkreuter E."/>
            <person name="Kautsar S.A."/>
            <person name="Yang D."/>
            <person name="Bader C.D."/>
            <person name="Teijaro C.N."/>
            <person name="Fluegel L."/>
            <person name="Davis C.M."/>
            <person name="Simpson J.R."/>
            <person name="Lauterbach L."/>
            <person name="Steele A.D."/>
            <person name="Gui C."/>
            <person name="Meng S."/>
            <person name="Li G."/>
            <person name="Viehrig K."/>
            <person name="Ye F."/>
            <person name="Su P."/>
            <person name="Kiefer A.F."/>
            <person name="Nichols A."/>
            <person name="Cepeda A.J."/>
            <person name="Yan W."/>
            <person name="Fan B."/>
            <person name="Jiang Y."/>
            <person name="Adhikari A."/>
            <person name="Zheng C.-J."/>
            <person name="Schuster L."/>
            <person name="Cowan T.M."/>
            <person name="Smanski M.J."/>
            <person name="Chevrette M.G."/>
            <person name="De Carvalho L.P.S."/>
            <person name="Shen B."/>
        </authorList>
    </citation>
    <scope>NUCLEOTIDE SEQUENCE [LARGE SCALE GENOMIC DNA]</scope>
    <source>
        <strain evidence="3 4">NPDC053399</strain>
    </source>
</reference>
<keyword evidence="2" id="KW-0732">Signal</keyword>
<feature type="region of interest" description="Disordered" evidence="1">
    <location>
        <begin position="164"/>
        <end position="185"/>
    </location>
</feature>
<feature type="chain" id="PRO_5045301846" evidence="2">
    <location>
        <begin position="24"/>
        <end position="185"/>
    </location>
</feature>
<keyword evidence="4" id="KW-1185">Reference proteome</keyword>
<proteinExistence type="predicted"/>
<comment type="caution">
    <text evidence="3">The sequence shown here is derived from an EMBL/GenBank/DDBJ whole genome shotgun (WGS) entry which is preliminary data.</text>
</comment>
<name>A0ABW8CFS0_9ACTN</name>
<dbReference type="PROSITE" id="PS51257">
    <property type="entry name" value="PROKAR_LIPOPROTEIN"/>
    <property type="match status" value="1"/>
</dbReference>
<dbReference type="EMBL" id="JBITYG010000008">
    <property type="protein sequence ID" value="MFI9104205.1"/>
    <property type="molecule type" value="Genomic_DNA"/>
</dbReference>
<dbReference type="Proteomes" id="UP001614394">
    <property type="component" value="Unassembled WGS sequence"/>
</dbReference>